<evidence type="ECO:0000313" key="1">
    <source>
        <dbReference type="EMBL" id="KAF3211175.1"/>
    </source>
</evidence>
<dbReference type="Proteomes" id="UP000472727">
    <property type="component" value="Unassembled WGS sequence"/>
</dbReference>
<dbReference type="OrthoDB" id="5306433at2759"/>
<evidence type="ECO:0000313" key="5">
    <source>
        <dbReference type="Proteomes" id="UP000483672"/>
    </source>
</evidence>
<dbReference type="EMBL" id="WIWS01000076">
    <property type="protein sequence ID" value="KAF3211175.1"/>
    <property type="molecule type" value="Genomic_DNA"/>
</dbReference>
<accession>A0A6G1MLF7</accession>
<protein>
    <submittedName>
        <fullName evidence="3">Uncharacterized protein</fullName>
    </submittedName>
</protein>
<dbReference type="EMBL" id="WIPF01000002">
    <property type="protein sequence ID" value="KAF3231954.1"/>
    <property type="molecule type" value="Genomic_DNA"/>
</dbReference>
<evidence type="ECO:0000313" key="2">
    <source>
        <dbReference type="EMBL" id="KAF3217273.1"/>
    </source>
</evidence>
<comment type="caution">
    <text evidence="3">The sequence shown here is derived from an EMBL/GenBank/DDBJ whole genome shotgun (WGS) entry which is preliminary data.</text>
</comment>
<evidence type="ECO:0000313" key="3">
    <source>
        <dbReference type="EMBL" id="KAF3231954.1"/>
    </source>
</evidence>
<dbReference type="AlphaFoldDB" id="A0A6G1MLF7"/>
<name>A0A6G1MLF7_ORBOL</name>
<organism evidence="3 5">
    <name type="scientific">Orbilia oligospora</name>
    <name type="common">Nematode-trapping fungus</name>
    <name type="synonym">Arthrobotrys oligospora</name>
    <dbReference type="NCBI Taxonomy" id="2813651"/>
    <lineage>
        <taxon>Eukaryota</taxon>
        <taxon>Fungi</taxon>
        <taxon>Dikarya</taxon>
        <taxon>Ascomycota</taxon>
        <taxon>Pezizomycotina</taxon>
        <taxon>Orbiliomycetes</taxon>
        <taxon>Orbiliales</taxon>
        <taxon>Orbiliaceae</taxon>
        <taxon>Orbilia</taxon>
    </lineage>
</organism>
<dbReference type="Proteomes" id="UP000614610">
    <property type="component" value="Unassembled WGS sequence"/>
</dbReference>
<sequence>MNLVDNFSKLYIRYSSMGIIDCAIQNIIMYMFDEPLICPLTLNFVGLTARLKREEALFRELFLKPGQVFILNPEIVETLRVNRRIFENFNRLFNSLHIWGLGVSHWNLIITIKDPKDTNLYLLPRKEYCEAVVRRFIEDTFMKEQQQVYGFLLIQIARVVAQNEARIVRWVKLD</sequence>
<evidence type="ECO:0000313" key="4">
    <source>
        <dbReference type="Proteomes" id="UP000472727"/>
    </source>
</evidence>
<dbReference type="Proteomes" id="UP000483672">
    <property type="component" value="Unassembled WGS sequence"/>
</dbReference>
<reference evidence="4 5" key="1">
    <citation type="submission" date="2019-06" db="EMBL/GenBank/DDBJ databases">
        <authorList>
            <person name="Palmer J.M."/>
        </authorList>
    </citation>
    <scope>NUCLEOTIDE SEQUENCE [LARGE SCALE GENOMIC DNA]</scope>
    <source>
        <strain evidence="1 4">TWF106</strain>
        <strain evidence="3 5">TWF191</strain>
        <strain evidence="2">TWF679</strain>
    </source>
</reference>
<proteinExistence type="predicted"/>
<dbReference type="EMBL" id="WIWT01000014">
    <property type="protein sequence ID" value="KAF3217273.1"/>
    <property type="molecule type" value="Genomic_DNA"/>
</dbReference>
<gene>
    <name evidence="1" type="ORF">TWF106_010313</name>
    <name evidence="3" type="ORF">TWF191_003930</name>
    <name evidence="2" type="ORF">TWF679_002289</name>
</gene>